<dbReference type="PROSITE" id="PS51737">
    <property type="entry name" value="RECOMBINASE_DNA_BIND"/>
    <property type="match status" value="1"/>
</dbReference>
<reference evidence="5" key="1">
    <citation type="submission" date="2021-10" db="EMBL/GenBank/DDBJ databases">
        <title>Streptomyces nigrumlapis sp.nov.,an antimicrobial producing actinobacterium isolated from Black Gobi rocks.</title>
        <authorList>
            <person name="Wen Y."/>
            <person name="Zhang W."/>
            <person name="Liu X.G."/>
        </authorList>
    </citation>
    <scope>NUCLEOTIDE SEQUENCE</scope>
    <source>
        <strain evidence="5">ST13-2-2</strain>
    </source>
</reference>
<name>A0ABY4MBU5_9ACTN</name>
<proteinExistence type="predicted"/>
<dbReference type="PANTHER" id="PTHR30461:SF2">
    <property type="entry name" value="SERINE RECOMBINASE PINE-RELATED"/>
    <property type="match status" value="1"/>
</dbReference>
<dbReference type="InterPro" id="IPR038109">
    <property type="entry name" value="DNA_bind_recomb_sf"/>
</dbReference>
<dbReference type="CDD" id="cd00338">
    <property type="entry name" value="Ser_Recombinase"/>
    <property type="match status" value="1"/>
</dbReference>
<dbReference type="Pfam" id="PF00239">
    <property type="entry name" value="Resolvase"/>
    <property type="match status" value="1"/>
</dbReference>
<feature type="domain" description="Recombinase" evidence="4">
    <location>
        <begin position="167"/>
        <end position="328"/>
    </location>
</feature>
<organism evidence="5 6">
    <name type="scientific">Streptomyces halobius</name>
    <dbReference type="NCBI Taxonomy" id="2879846"/>
    <lineage>
        <taxon>Bacteria</taxon>
        <taxon>Bacillati</taxon>
        <taxon>Actinomycetota</taxon>
        <taxon>Actinomycetes</taxon>
        <taxon>Kitasatosporales</taxon>
        <taxon>Streptomycetaceae</taxon>
        <taxon>Streptomyces</taxon>
    </lineage>
</organism>
<protein>
    <submittedName>
        <fullName evidence="5">Recombinase family protein</fullName>
    </submittedName>
</protein>
<evidence type="ECO:0000256" key="2">
    <source>
        <dbReference type="ARBA" id="ARBA00023172"/>
    </source>
</evidence>
<dbReference type="RefSeq" id="WP_248866160.1">
    <property type="nucleotide sequence ID" value="NZ_CP086322.1"/>
</dbReference>
<keyword evidence="1" id="KW-0238">DNA-binding</keyword>
<sequence length="582" mass="65466">MSSARLLPGMRVLKVRRISRDTEDSSALARQGEELDAATEEGRYLVAGEVEDSTVSGAVNLDERPKLGRWMKDPLWHEWDALMVTSLDRITRDQHHWDRFAERCHKGGKEIVCLDDPALDIHTPTGRMIAYIKATQAQEYREAIVKKRKNQTQYYRDENLWGGGTWPFGYRPVLADHKGKQRYKLIIDPVTGPLIREAYERIAEQGWSMGQVCNDWNARPRHLPECHAIGKEATAVCVCARGVLTSQDHQRSVNAEGNKPGAKTHIKGTKWTTSTLGKMLKKPVLKGVAMHKGEPLLKDGMPVRWADPILTDEEFAKLQVAVTNLGKYRAGIKPNASPMTGVLYCPCGLKMYENSSPAKLNTGEVREHKYFRCSSWSNGTACRFSVSWPQEELYEAAEEAFLSKLGEQEIVERTYVPGKDNRQQIKELEAAMENLSQAIAQATSAVTVTALTGTMERHAANLEELKAEPFVPGRWEERSIGQSYRQKWAAMVTWKERGPFLRKAGFRMFPVGSPKGPSAVGLITPKDLPERADGALQGLWDPSEGEEYESGAFAAFQALLSSLLEEAEERRELKEEKYRSDF</sequence>
<dbReference type="Gene3D" id="3.90.1750.20">
    <property type="entry name" value="Putative Large Serine Recombinase, Chain B, Domain 2"/>
    <property type="match status" value="1"/>
</dbReference>
<accession>A0ABY4MBU5</accession>
<dbReference type="InterPro" id="IPR050639">
    <property type="entry name" value="SSR_resolvase"/>
</dbReference>
<feature type="coiled-coil region" evidence="3">
    <location>
        <begin position="418"/>
        <end position="468"/>
    </location>
</feature>
<evidence type="ECO:0000259" key="4">
    <source>
        <dbReference type="PROSITE" id="PS51737"/>
    </source>
</evidence>
<dbReference type="InterPro" id="IPR006119">
    <property type="entry name" value="Resolv_N"/>
</dbReference>
<dbReference type="InterPro" id="IPR036162">
    <property type="entry name" value="Resolvase-like_N_sf"/>
</dbReference>
<dbReference type="SMART" id="SM00857">
    <property type="entry name" value="Resolvase"/>
    <property type="match status" value="1"/>
</dbReference>
<dbReference type="SUPFAM" id="SSF53041">
    <property type="entry name" value="Resolvase-like"/>
    <property type="match status" value="1"/>
</dbReference>
<dbReference type="InterPro" id="IPR011109">
    <property type="entry name" value="DNA_bind_recombinase_dom"/>
</dbReference>
<dbReference type="PANTHER" id="PTHR30461">
    <property type="entry name" value="DNA-INVERTASE FROM LAMBDOID PROPHAGE"/>
    <property type="match status" value="1"/>
</dbReference>
<dbReference type="Pfam" id="PF07508">
    <property type="entry name" value="Recombinase"/>
    <property type="match status" value="1"/>
</dbReference>
<dbReference type="Proteomes" id="UP000830115">
    <property type="component" value="Chromosome"/>
</dbReference>
<evidence type="ECO:0000256" key="3">
    <source>
        <dbReference type="SAM" id="Coils"/>
    </source>
</evidence>
<evidence type="ECO:0000313" key="5">
    <source>
        <dbReference type="EMBL" id="UQA95256.1"/>
    </source>
</evidence>
<evidence type="ECO:0000256" key="1">
    <source>
        <dbReference type="ARBA" id="ARBA00023125"/>
    </source>
</evidence>
<keyword evidence="2" id="KW-0233">DNA recombination</keyword>
<keyword evidence="3" id="KW-0175">Coiled coil</keyword>
<keyword evidence="6" id="KW-1185">Reference proteome</keyword>
<dbReference type="EMBL" id="CP086322">
    <property type="protein sequence ID" value="UQA95256.1"/>
    <property type="molecule type" value="Genomic_DNA"/>
</dbReference>
<evidence type="ECO:0000313" key="6">
    <source>
        <dbReference type="Proteomes" id="UP000830115"/>
    </source>
</evidence>
<dbReference type="Gene3D" id="3.40.50.1390">
    <property type="entry name" value="Resolvase, N-terminal catalytic domain"/>
    <property type="match status" value="1"/>
</dbReference>
<gene>
    <name evidence="5" type="ORF">K9S39_28435</name>
</gene>